<keyword evidence="2 9" id="KW-0808">Transferase</keyword>
<dbReference type="InterPro" id="IPR002646">
    <property type="entry name" value="PolA_pol_head_dom"/>
</dbReference>
<dbReference type="Gene3D" id="1.10.246.80">
    <property type="match status" value="1"/>
</dbReference>
<dbReference type="EMBL" id="JADBEC010000001">
    <property type="protein sequence ID" value="MBE1505944.1"/>
    <property type="molecule type" value="Genomic_DNA"/>
</dbReference>
<evidence type="ECO:0000256" key="8">
    <source>
        <dbReference type="ARBA" id="ARBA00022884"/>
    </source>
</evidence>
<sequence>MTSVADQAWFQDPALGRVFALLNADGGEGRVVGGAVRNSLMGLAVADIDIATTLLPEAVLERAAAAGIKAVPTGIDHGTVTLVIDGRPFEVTTLRTDVETDGRRAKVAFSADWQSDAERRDLTINALYANAAGEVIDLVGGLDDIEKRNIRFIGNAATRIAEDYLRILRFFRFFAWYGSGRPDAEGLRASSAARSKLKTLSAERVWSELRKLLSAEDPGRALLWMRQVAVLSEILPETEKWGIDAIPALVSTEKALGWARDPLLRLASIIPPDPARLEELAARLKFSNAEAAYFRAWAKAAPVNDEISAAAFEKLLYGNGVDGIIVRLKLALGVARGKAENGSFDEMSRSARLSKLLDHARIWKKPQFPLNGADVMAMGIQAGPKVGEILSTLENQWVEENFVSDRAALLARLSEIAG</sequence>
<dbReference type="SUPFAM" id="SSF81891">
    <property type="entry name" value="Poly A polymerase C-terminal region-like"/>
    <property type="match status" value="1"/>
</dbReference>
<dbReference type="Gene3D" id="1.10.3090.10">
    <property type="entry name" value="cca-adding enzyme, domain 2"/>
    <property type="match status" value="1"/>
</dbReference>
<keyword evidence="7" id="KW-0460">Magnesium</keyword>
<evidence type="ECO:0000259" key="11">
    <source>
        <dbReference type="Pfam" id="PF12627"/>
    </source>
</evidence>
<dbReference type="Pfam" id="PF01743">
    <property type="entry name" value="PolyA_pol"/>
    <property type="match status" value="1"/>
</dbReference>
<dbReference type="EC" id="2.7.7.19" evidence="13"/>
<evidence type="ECO:0000259" key="10">
    <source>
        <dbReference type="Pfam" id="PF01743"/>
    </source>
</evidence>
<keyword evidence="3" id="KW-0819">tRNA processing</keyword>
<dbReference type="InterPro" id="IPR043519">
    <property type="entry name" value="NT_sf"/>
</dbReference>
<dbReference type="InterPro" id="IPR050264">
    <property type="entry name" value="Bact_CCA-adding_enz_type3_sf"/>
</dbReference>
<dbReference type="Gene3D" id="3.30.460.10">
    <property type="entry name" value="Beta Polymerase, domain 2"/>
    <property type="match status" value="1"/>
</dbReference>
<feature type="domain" description="Poly A polymerase head" evidence="10">
    <location>
        <begin position="30"/>
        <end position="151"/>
    </location>
</feature>
<gene>
    <name evidence="13" type="ORF">H4W29_003125</name>
</gene>
<evidence type="ECO:0000259" key="12">
    <source>
        <dbReference type="Pfam" id="PF13735"/>
    </source>
</evidence>
<evidence type="ECO:0000256" key="4">
    <source>
        <dbReference type="ARBA" id="ARBA00022695"/>
    </source>
</evidence>
<name>A0ABR9IRX3_RHIVS</name>
<reference evidence="13 14" key="1">
    <citation type="submission" date="2020-10" db="EMBL/GenBank/DDBJ databases">
        <title>Sequencing the genomes of 1000 actinobacteria strains.</title>
        <authorList>
            <person name="Klenk H.-P."/>
        </authorList>
    </citation>
    <scope>NUCLEOTIDE SEQUENCE [LARGE SCALE GENOMIC DNA]</scope>
    <source>
        <strain evidence="13 14">DSM 7307</strain>
    </source>
</reference>
<dbReference type="Proteomes" id="UP000620262">
    <property type="component" value="Unassembled WGS sequence"/>
</dbReference>
<dbReference type="SUPFAM" id="SSF81301">
    <property type="entry name" value="Nucleotidyltransferase"/>
    <property type="match status" value="1"/>
</dbReference>
<evidence type="ECO:0000256" key="3">
    <source>
        <dbReference type="ARBA" id="ARBA00022694"/>
    </source>
</evidence>
<keyword evidence="5" id="KW-0479">Metal-binding</keyword>
<feature type="domain" description="CCA-adding enzyme C-terminal" evidence="12">
    <location>
        <begin position="274"/>
        <end position="411"/>
    </location>
</feature>
<evidence type="ECO:0000256" key="7">
    <source>
        <dbReference type="ARBA" id="ARBA00022842"/>
    </source>
</evidence>
<dbReference type="CDD" id="cd05398">
    <property type="entry name" value="NT_ClassII-CCAase"/>
    <property type="match status" value="1"/>
</dbReference>
<dbReference type="PANTHER" id="PTHR46173">
    <property type="entry name" value="CCA TRNA NUCLEOTIDYLTRANSFERASE 1, MITOCHONDRIAL"/>
    <property type="match status" value="1"/>
</dbReference>
<evidence type="ECO:0000256" key="5">
    <source>
        <dbReference type="ARBA" id="ARBA00022723"/>
    </source>
</evidence>
<dbReference type="Pfam" id="PF13735">
    <property type="entry name" value="tRNA_NucTran2_2"/>
    <property type="match status" value="1"/>
</dbReference>
<evidence type="ECO:0000256" key="1">
    <source>
        <dbReference type="ARBA" id="ARBA00001946"/>
    </source>
</evidence>
<keyword evidence="14" id="KW-1185">Reference proteome</keyword>
<organism evidence="13 14">
    <name type="scientific">Rhizobium viscosum</name>
    <name type="common">Arthrobacter viscosus</name>
    <dbReference type="NCBI Taxonomy" id="1673"/>
    <lineage>
        <taxon>Bacteria</taxon>
        <taxon>Pseudomonadati</taxon>
        <taxon>Pseudomonadota</taxon>
        <taxon>Alphaproteobacteria</taxon>
        <taxon>Hyphomicrobiales</taxon>
        <taxon>Rhizobiaceae</taxon>
        <taxon>Rhizobium/Agrobacterium group</taxon>
        <taxon>Rhizobium</taxon>
    </lineage>
</organism>
<protein>
    <submittedName>
        <fullName evidence="13">Poly(A) polymerase</fullName>
        <ecNumber evidence="13">2.7.7.19</ecNumber>
    </submittedName>
</protein>
<dbReference type="RefSeq" id="WP_192729725.1">
    <property type="nucleotide sequence ID" value="NZ_BAAAVL010000005.1"/>
</dbReference>
<comment type="cofactor">
    <cofactor evidence="1">
        <name>Mg(2+)</name>
        <dbReference type="ChEBI" id="CHEBI:18420"/>
    </cofactor>
</comment>
<keyword evidence="4 13" id="KW-0548">Nucleotidyltransferase</keyword>
<evidence type="ECO:0000313" key="13">
    <source>
        <dbReference type="EMBL" id="MBE1505944.1"/>
    </source>
</evidence>
<evidence type="ECO:0000256" key="2">
    <source>
        <dbReference type="ARBA" id="ARBA00022679"/>
    </source>
</evidence>
<evidence type="ECO:0000256" key="9">
    <source>
        <dbReference type="RuleBase" id="RU003953"/>
    </source>
</evidence>
<dbReference type="PANTHER" id="PTHR46173:SF1">
    <property type="entry name" value="CCA TRNA NUCLEOTIDYLTRANSFERASE 1, MITOCHONDRIAL"/>
    <property type="match status" value="1"/>
</dbReference>
<comment type="caution">
    <text evidence="13">The sequence shown here is derived from an EMBL/GenBank/DDBJ whole genome shotgun (WGS) entry which is preliminary data.</text>
</comment>
<feature type="domain" description="tRNA nucleotidyltransferase/poly(A) polymerase RNA and SrmB- binding" evidence="11">
    <location>
        <begin position="191"/>
        <end position="240"/>
    </location>
</feature>
<dbReference type="InterPro" id="IPR032828">
    <property type="entry name" value="PolyA_RNA-bd"/>
</dbReference>
<dbReference type="Pfam" id="PF12627">
    <property type="entry name" value="PolyA_pol_RNAbd"/>
    <property type="match status" value="1"/>
</dbReference>
<comment type="similarity">
    <text evidence="9">Belongs to the tRNA nucleotidyltransferase/poly(A) polymerase family.</text>
</comment>
<evidence type="ECO:0000313" key="14">
    <source>
        <dbReference type="Proteomes" id="UP000620262"/>
    </source>
</evidence>
<proteinExistence type="inferred from homology"/>
<dbReference type="GO" id="GO:1990817">
    <property type="term" value="F:poly(A) RNA polymerase activity"/>
    <property type="evidence" value="ECO:0007669"/>
    <property type="project" value="UniProtKB-EC"/>
</dbReference>
<evidence type="ECO:0000256" key="6">
    <source>
        <dbReference type="ARBA" id="ARBA00022741"/>
    </source>
</evidence>
<keyword evidence="6" id="KW-0547">Nucleotide-binding</keyword>
<accession>A0ABR9IRX3</accession>
<keyword evidence="8 9" id="KW-0694">RNA-binding</keyword>
<dbReference type="InterPro" id="IPR032810">
    <property type="entry name" value="CCA-adding_enz_C"/>
</dbReference>